<comment type="caution">
    <text evidence="1">The sequence shown here is derived from an EMBL/GenBank/DDBJ whole genome shotgun (WGS) entry which is preliminary data.</text>
</comment>
<reference evidence="1 2" key="1">
    <citation type="submission" date="2023-01" db="EMBL/GenBank/DDBJ databases">
        <authorList>
            <person name="Kreplak J."/>
        </authorList>
    </citation>
    <scope>NUCLEOTIDE SEQUENCE [LARGE SCALE GENOMIC DNA]</scope>
</reference>
<sequence length="157" mass="18088">MQIFSRHTNCRVENIGIVFEIHYIGQSFSELSLEMVSKQGICQCLLSSATSTMTREPPNLLRLELKEETIIRMAITVRTRTDESISVLCYVGTCMDFFTFIYIGILGVQWSNDHSIAWRGESDLFERQASDGDTLLEHPKFQATTEELDSFLRRRHT</sequence>
<dbReference type="Proteomes" id="UP001157006">
    <property type="component" value="Unassembled WGS sequence"/>
</dbReference>
<dbReference type="AlphaFoldDB" id="A0AAV0YC21"/>
<keyword evidence="2" id="KW-1185">Reference proteome</keyword>
<evidence type="ECO:0000313" key="1">
    <source>
        <dbReference type="EMBL" id="CAI8583012.1"/>
    </source>
</evidence>
<dbReference type="EMBL" id="CATIWC010000349">
    <property type="protein sequence ID" value="CAI8583012.1"/>
    <property type="molecule type" value="Genomic_DNA"/>
</dbReference>
<organism evidence="1 2">
    <name type="scientific">Vicia faba</name>
    <name type="common">Broad bean</name>
    <name type="synonym">Faba vulgaris</name>
    <dbReference type="NCBI Taxonomy" id="3906"/>
    <lineage>
        <taxon>Eukaryota</taxon>
        <taxon>Viridiplantae</taxon>
        <taxon>Streptophyta</taxon>
        <taxon>Embryophyta</taxon>
        <taxon>Tracheophyta</taxon>
        <taxon>Spermatophyta</taxon>
        <taxon>Magnoliopsida</taxon>
        <taxon>eudicotyledons</taxon>
        <taxon>Gunneridae</taxon>
        <taxon>Pentapetalae</taxon>
        <taxon>rosids</taxon>
        <taxon>fabids</taxon>
        <taxon>Fabales</taxon>
        <taxon>Fabaceae</taxon>
        <taxon>Papilionoideae</taxon>
        <taxon>50 kb inversion clade</taxon>
        <taxon>NPAAA clade</taxon>
        <taxon>Hologalegina</taxon>
        <taxon>IRL clade</taxon>
        <taxon>Fabeae</taxon>
        <taxon>Vicia</taxon>
    </lineage>
</organism>
<name>A0AAV0YC21_VICFA</name>
<proteinExistence type="predicted"/>
<protein>
    <submittedName>
        <fullName evidence="1">Uncharacterized protein</fullName>
    </submittedName>
</protein>
<accession>A0AAV0YC21</accession>
<gene>
    <name evidence="1" type="ORF">VFH_U007840</name>
</gene>
<evidence type="ECO:0000313" key="2">
    <source>
        <dbReference type="Proteomes" id="UP001157006"/>
    </source>
</evidence>